<proteinExistence type="evidence at transcript level"/>
<reference evidence="2" key="2">
    <citation type="journal article" date="2014" name="PLoS Pathog.">
        <title>Expression profiling during arabidopsis/downy mildew interaction reveals a highly-expressed effector that attenuates responses to salicylic acid.</title>
        <authorList>
            <person name="Asai S."/>
            <person name="Rallapalli G."/>
            <person name="Piquerez S.J.M."/>
            <person name="Caillaud M.C."/>
            <person name="Furzer O.J."/>
            <person name="Ishaque N."/>
            <person name="Wirthmueller L."/>
            <person name="Fabro G."/>
            <person name="Shirasu K."/>
            <person name="Jones J.D.G."/>
        </authorList>
    </citation>
    <scope>NUCLEOTIDE SEQUENCE</scope>
    <source>
        <strain evidence="2">Emoy2</strain>
    </source>
</reference>
<dbReference type="EMBL" id="JH598035">
    <property type="status" value="NOT_ANNOTATED_CDS"/>
    <property type="molecule type" value="Genomic_DNA"/>
</dbReference>
<reference evidence="6" key="1">
    <citation type="journal article" date="2010" name="Science">
        <title>Signatures of adaptation to obligate biotrophy in the Hyaloperonospora arabidopsidis genome.</title>
        <authorList>
            <person name="Baxter L."/>
            <person name="Tripathy S."/>
            <person name="Ishaque N."/>
            <person name="Boot N."/>
            <person name="Cabral A."/>
            <person name="Kemen E."/>
            <person name="Thines M."/>
            <person name="Ah-Fong A."/>
            <person name="Anderson R."/>
            <person name="Badejoko W."/>
            <person name="Bittner-Eddy P."/>
            <person name="Boore J.L."/>
            <person name="Chibucos M.C."/>
            <person name="Coates M."/>
            <person name="Dehal P."/>
            <person name="Delehaunty K."/>
            <person name="Dong S."/>
            <person name="Downton P."/>
            <person name="Dumas B."/>
            <person name="Fabro G."/>
            <person name="Fronick C."/>
            <person name="Fuerstenberg S.I."/>
            <person name="Fulton L."/>
            <person name="Gaulin E."/>
            <person name="Govers F."/>
            <person name="Hughes L."/>
            <person name="Humphray S."/>
            <person name="Jiang R.H."/>
            <person name="Judelson H."/>
            <person name="Kamoun S."/>
            <person name="Kyung K."/>
            <person name="Meijer H."/>
            <person name="Minx P."/>
            <person name="Morris P."/>
            <person name="Nelson J."/>
            <person name="Phuntumart V."/>
            <person name="Qutob D."/>
            <person name="Rehmany A."/>
            <person name="Rougon-Cardoso A."/>
            <person name="Ryden P."/>
            <person name="Torto-Alalibo T."/>
            <person name="Studholme D."/>
            <person name="Wang Y."/>
            <person name="Win J."/>
            <person name="Wood J."/>
            <person name="Clifton S.W."/>
            <person name="Rogers J."/>
            <person name="Van den Ackerveken G."/>
            <person name="Jones J.D."/>
            <person name="McDowell J.M."/>
            <person name="Beynon J."/>
            <person name="Tyler B.M."/>
        </authorList>
    </citation>
    <scope>NUCLEOTIDE SEQUENCE [LARGE SCALE GENOMIC DNA]</scope>
    <source>
        <strain evidence="6">Emoy2</strain>
    </source>
</reference>
<sequence>MRFYLFALFLVVVILRARADPALKIEASKEKATPELEYNSSMGQQTTNSSLDQEQEDRYFLAKASSLVKVAKRLVPTGFEHPQGLLRIDESVKDAFKTLGLKSMPISQDETIRAHLVVEFFSSRKFERWAKHAARTNKQHCYAAMFDVLQDTFNEINVATLIILAKSSWKTRSIGKKLEKAQFEWWFWRGYGPDYILMRILDIQQLYLPHYSRLDSIHRRYSDFIDAKGNLPGPKETVSSAYEVLRLKSLLKPKVGYSTKKLAVEYFSSRKFKRWTNHVTMKSKKKRYAAMFEVLVKVHGEKKVAKILALANDSWRTRSIGTKLENMQFRWWFYEGHQPDGIPKKFFGLTIEDMPNNPWLQRLHKRYSKFTKKQTTAPIPVLAIMRPSSKREEKPRSP</sequence>
<dbReference type="InParanoid" id="M4BXZ0"/>
<organism evidence="5 6">
    <name type="scientific">Hyaloperonospora arabidopsidis (strain Emoy2)</name>
    <name type="common">Downy mildew agent</name>
    <name type="synonym">Peronospora arabidopsidis</name>
    <dbReference type="NCBI Taxonomy" id="559515"/>
    <lineage>
        <taxon>Eukaryota</taxon>
        <taxon>Sar</taxon>
        <taxon>Stramenopiles</taxon>
        <taxon>Oomycota</taxon>
        <taxon>Peronosporomycetes</taxon>
        <taxon>Peronosporales</taxon>
        <taxon>Peronosporaceae</taxon>
        <taxon>Hyaloperonospora</taxon>
    </lineage>
</organism>
<dbReference type="EMBL" id="AB922328">
    <property type="protein sequence ID" value="BAP68903.1"/>
    <property type="molecule type" value="mRNA"/>
</dbReference>
<dbReference type="AlphaFoldDB" id="M4BXZ0"/>
<dbReference type="EMBL" id="AB922329">
    <property type="protein sequence ID" value="BAP68904.1"/>
    <property type="molecule type" value="mRNA"/>
</dbReference>
<reference evidence="5" key="3">
    <citation type="submission" date="2015-06" db="UniProtKB">
        <authorList>
            <consortium name="EnsemblProtists"/>
        </authorList>
    </citation>
    <scope>IDENTIFICATION</scope>
    <source>
        <strain evidence="5">Emoy2</strain>
    </source>
</reference>
<keyword evidence="1" id="KW-0732">Signal</keyword>
<evidence type="ECO:0000313" key="5">
    <source>
        <dbReference type="EnsemblProtists" id="HpaP811422"/>
    </source>
</evidence>
<dbReference type="Proteomes" id="UP000011713">
    <property type="component" value="Unassembled WGS sequence"/>
</dbReference>
<dbReference type="VEuPathDB" id="FungiDB:HpaG811422"/>
<keyword evidence="6" id="KW-1185">Reference proteome</keyword>
<evidence type="ECO:0000256" key="1">
    <source>
        <dbReference type="SAM" id="SignalP"/>
    </source>
</evidence>
<gene>
    <name evidence="2" type="primary">HaRxLL23</name>
    <name evidence="3" type="synonym">HaRxLL23b</name>
    <name evidence="4" type="synonym">HaRxLL23c</name>
</gene>
<protein>
    <submittedName>
        <fullName evidence="2">RxLR effector candidate protein</fullName>
    </submittedName>
</protein>
<evidence type="ECO:0000313" key="2">
    <source>
        <dbReference type="EMBL" id="BAP68902.1"/>
    </source>
</evidence>
<dbReference type="EMBL" id="AB922327">
    <property type="protein sequence ID" value="BAP68902.1"/>
    <property type="molecule type" value="mRNA"/>
</dbReference>
<dbReference type="HOGENOM" id="CLU_693473_0_0_1"/>
<dbReference type="eggNOG" id="ENOG502STM1">
    <property type="taxonomic scope" value="Eukaryota"/>
</dbReference>
<name>M4BXZ0_HYAAE</name>
<evidence type="ECO:0000313" key="3">
    <source>
        <dbReference type="EMBL" id="BAP68903.1"/>
    </source>
</evidence>
<dbReference type="EnsemblProtists" id="HpaT811422">
    <property type="protein sequence ID" value="HpaP811422"/>
    <property type="gene ID" value="HpaG811422"/>
</dbReference>
<evidence type="ECO:0000313" key="6">
    <source>
        <dbReference type="Proteomes" id="UP000011713"/>
    </source>
</evidence>
<feature type="signal peptide" evidence="1">
    <location>
        <begin position="1"/>
        <end position="19"/>
    </location>
</feature>
<feature type="chain" id="PRO_5009704541" evidence="1">
    <location>
        <begin position="20"/>
        <end position="398"/>
    </location>
</feature>
<accession>M4BXZ0</accession>
<evidence type="ECO:0000313" key="4">
    <source>
        <dbReference type="EMBL" id="BAP68904.1"/>
    </source>
</evidence>